<organism evidence="9 10">
    <name type="scientific">Lederbergia citri</name>
    <dbReference type="NCBI Taxonomy" id="2833580"/>
    <lineage>
        <taxon>Bacteria</taxon>
        <taxon>Bacillati</taxon>
        <taxon>Bacillota</taxon>
        <taxon>Bacilli</taxon>
        <taxon>Bacillales</taxon>
        <taxon>Bacillaceae</taxon>
        <taxon>Lederbergia</taxon>
    </lineage>
</organism>
<protein>
    <recommendedName>
        <fullName evidence="7">D-lactate dehydrogenase (cytochrome)</fullName>
        <ecNumber evidence="7">1.1.2.4</ecNumber>
    </recommendedName>
</protein>
<dbReference type="PROSITE" id="PS51387">
    <property type="entry name" value="FAD_PCMH"/>
    <property type="match status" value="1"/>
</dbReference>
<dbReference type="InterPro" id="IPR016164">
    <property type="entry name" value="FAD-linked_Oxase-like_C"/>
</dbReference>
<dbReference type="InterPro" id="IPR016171">
    <property type="entry name" value="Vanillyl_alc_oxidase_C-sub2"/>
</dbReference>
<dbReference type="Proteomes" id="UP000681414">
    <property type="component" value="Unassembled WGS sequence"/>
</dbReference>
<reference evidence="9 10" key="1">
    <citation type="submission" date="2021-05" db="EMBL/GenBank/DDBJ databases">
        <title>Novel Bacillus species.</title>
        <authorList>
            <person name="Liu G."/>
        </authorList>
    </citation>
    <scope>NUCLEOTIDE SEQUENCE [LARGE SCALE GENOMIC DNA]</scope>
    <source>
        <strain evidence="10">FJAT-49780</strain>
    </source>
</reference>
<dbReference type="FunFam" id="3.30.70.2740:FF:000001">
    <property type="entry name" value="D-lactate dehydrogenase mitochondrial"/>
    <property type="match status" value="1"/>
</dbReference>
<dbReference type="Pfam" id="PF01565">
    <property type="entry name" value="FAD_binding_4"/>
    <property type="match status" value="1"/>
</dbReference>
<dbReference type="InterPro" id="IPR016166">
    <property type="entry name" value="FAD-bd_PCMH"/>
</dbReference>
<dbReference type="PANTHER" id="PTHR11748">
    <property type="entry name" value="D-LACTATE DEHYDROGENASE"/>
    <property type="match status" value="1"/>
</dbReference>
<evidence type="ECO:0000256" key="4">
    <source>
        <dbReference type="ARBA" id="ARBA00022827"/>
    </source>
</evidence>
<feature type="domain" description="FAD-binding PCMH-type" evidence="8">
    <location>
        <begin position="34"/>
        <end position="211"/>
    </location>
</feature>
<dbReference type="Gene3D" id="1.10.45.10">
    <property type="entry name" value="Vanillyl-alcohol Oxidase, Chain A, domain 4"/>
    <property type="match status" value="1"/>
</dbReference>
<proteinExistence type="inferred from homology"/>
<dbReference type="FunFam" id="3.30.465.10:FF:000016">
    <property type="entry name" value="probable D-lactate dehydrogenase, mitochondrial"/>
    <property type="match status" value="1"/>
</dbReference>
<evidence type="ECO:0000259" key="8">
    <source>
        <dbReference type="PROSITE" id="PS51387"/>
    </source>
</evidence>
<dbReference type="InterPro" id="IPR004113">
    <property type="entry name" value="FAD-bd_oxidored_4_C"/>
</dbReference>
<dbReference type="InterPro" id="IPR016169">
    <property type="entry name" value="FAD-bd_PCMH_sub2"/>
</dbReference>
<dbReference type="RefSeq" id="WP_213125192.1">
    <property type="nucleotide sequence ID" value="NZ_JAGYPG010000002.1"/>
</dbReference>
<dbReference type="SUPFAM" id="SSF55103">
    <property type="entry name" value="FAD-linked oxidases, C-terminal domain"/>
    <property type="match status" value="1"/>
</dbReference>
<comment type="cofactor">
    <cofactor evidence="1">
        <name>FAD</name>
        <dbReference type="ChEBI" id="CHEBI:57692"/>
    </cofactor>
</comment>
<gene>
    <name evidence="9" type="ORF">KHA97_13255</name>
</gene>
<dbReference type="InterPro" id="IPR036318">
    <property type="entry name" value="FAD-bd_PCMH-like_sf"/>
</dbReference>
<dbReference type="FunFam" id="1.10.45.10:FF:000001">
    <property type="entry name" value="D-lactate dehydrogenase mitochondrial"/>
    <property type="match status" value="1"/>
</dbReference>
<keyword evidence="10" id="KW-1185">Reference proteome</keyword>
<dbReference type="SUPFAM" id="SSF56176">
    <property type="entry name" value="FAD-binding/transporter-associated domain-like"/>
    <property type="match status" value="1"/>
</dbReference>
<evidence type="ECO:0000256" key="5">
    <source>
        <dbReference type="ARBA" id="ARBA00022946"/>
    </source>
</evidence>
<evidence type="ECO:0000313" key="10">
    <source>
        <dbReference type="Proteomes" id="UP000681414"/>
    </source>
</evidence>
<evidence type="ECO:0000256" key="3">
    <source>
        <dbReference type="ARBA" id="ARBA00022630"/>
    </source>
</evidence>
<evidence type="ECO:0000256" key="6">
    <source>
        <dbReference type="ARBA" id="ARBA00023002"/>
    </source>
</evidence>
<keyword evidence="6" id="KW-0560">Oxidoreductase</keyword>
<keyword evidence="5" id="KW-0809">Transit peptide</keyword>
<keyword evidence="4" id="KW-0274">FAD</keyword>
<dbReference type="GO" id="GO:0004458">
    <property type="term" value="F:D-lactate dehydrogenase (cytochrome) activity"/>
    <property type="evidence" value="ECO:0007669"/>
    <property type="project" value="UniProtKB-EC"/>
</dbReference>
<comment type="caution">
    <text evidence="9">The sequence shown here is derived from an EMBL/GenBank/DDBJ whole genome shotgun (WGS) entry which is preliminary data.</text>
</comment>
<keyword evidence="3" id="KW-0285">Flavoprotein</keyword>
<evidence type="ECO:0000256" key="1">
    <source>
        <dbReference type="ARBA" id="ARBA00001974"/>
    </source>
</evidence>
<accession>A0A942TH38</accession>
<dbReference type="PANTHER" id="PTHR11748:SF111">
    <property type="entry name" value="D-LACTATE DEHYDROGENASE, MITOCHONDRIAL-RELATED"/>
    <property type="match status" value="1"/>
</dbReference>
<dbReference type="InterPro" id="IPR006094">
    <property type="entry name" value="Oxid_FAD_bind_N"/>
</dbReference>
<dbReference type="AlphaFoldDB" id="A0A942TH38"/>
<comment type="similarity">
    <text evidence="2">Belongs to the FAD-binding oxidoreductase/transferase type 4 family.</text>
</comment>
<dbReference type="Gene3D" id="3.30.70.2740">
    <property type="match status" value="1"/>
</dbReference>
<sequence>MNLYESLCDLVGKDKATINETILRHHSGDESHHLKVEPDVVAFPESTEDVMKIVTFANEHKIPIVPYGAGSGLEGQAIPIKKGISMSLVRMSSIVEIKPEDLTVTVQPGITRLKLNDELKKYGLFFPVDPGADASIGGMAATNASGTLAVRYGVMRDQILNMEVVLADGRVIETGSMAKKSSSGYHLNSLFIGSEGTLGIFTKITLKLHGIPENIIAARCTFPSIRSCVDSAAAILTAGIPIARIELVDARSIKQVNHFSETDFPEEHSLFIEFHGNQSGNEEDVDFVKAIVEDMGSSHFVFETDSLKRAHLWKARHDLHYAFSHSYPNLSILSTDVCVPISKLPEIVEYTRNQLDTYGLDGGVLGHVGDGNFHTALLYNPQDPDDIAKANQFNRELVSYALKVGGTCTGEHGVGIGKIQFQKEEHGTALDVMTSIKKLFDPSDILNPGKIFPNS</sequence>
<evidence type="ECO:0000313" key="9">
    <source>
        <dbReference type="EMBL" id="MBS4196027.1"/>
    </source>
</evidence>
<dbReference type="GO" id="GO:1903457">
    <property type="term" value="P:lactate catabolic process"/>
    <property type="evidence" value="ECO:0007669"/>
    <property type="project" value="TreeGrafter"/>
</dbReference>
<dbReference type="GO" id="GO:0008720">
    <property type="term" value="F:D-lactate dehydrogenase (NAD+) activity"/>
    <property type="evidence" value="ECO:0007669"/>
    <property type="project" value="TreeGrafter"/>
</dbReference>
<evidence type="ECO:0000256" key="7">
    <source>
        <dbReference type="ARBA" id="ARBA00038897"/>
    </source>
</evidence>
<dbReference type="EMBL" id="JAGYPG010000002">
    <property type="protein sequence ID" value="MBS4196027.1"/>
    <property type="molecule type" value="Genomic_DNA"/>
</dbReference>
<evidence type="ECO:0000256" key="2">
    <source>
        <dbReference type="ARBA" id="ARBA00008000"/>
    </source>
</evidence>
<dbReference type="Gene3D" id="3.30.465.10">
    <property type="match status" value="1"/>
</dbReference>
<dbReference type="Pfam" id="PF02913">
    <property type="entry name" value="FAD-oxidase_C"/>
    <property type="match status" value="1"/>
</dbReference>
<dbReference type="EC" id="1.1.2.4" evidence="7"/>
<name>A0A942TH38_9BACI</name>
<dbReference type="GO" id="GO:0071949">
    <property type="term" value="F:FAD binding"/>
    <property type="evidence" value="ECO:0007669"/>
    <property type="project" value="InterPro"/>
</dbReference>